<sequence length="1817" mass="203860">MSLTNRNRSSILDKPLSREVVQYCQNKSHTVPELQTKLHDLGRNVGTKLIDLYFVRERNGKREIKLLNILLFIKSTFWKALFGREADKLEHSNDDESTYYLMEKDPLSAFNKTYATPALAEIAKQNFASNRESILKFNDNALVNGFTLKLNQFADLVLDEFNKIYNGFKGGNLKKREPPYTPKDFTSSPTKTKPKSVDWREKGGVTPVKFQNQCASCHAFSAAGAVEGHHFRKTGKLVELSPQNLLDCPQTLNYQNFGCKGGGYVDEDLKYIWKNPGISHETTYTYEGVDGTCRYKKSAEVSITGYVEIPQGDEKALEDVVANLGPVAVGVDAGHESFQFYSEGIYFEKECKNKGENINHAMLVVGYGEEADGKKYWIVKNSYGENWGEKGQVCILESRPFISRRIFWLILLVTLATSSRAQLHRLTQIELQQSIDGQSKSKRQIGLELVTPISRGRIVVQKSPPDLDGRSQSEQNEVLEEEWTNFKILYNKTYPTQEIEYLRKQNFFTNRKSITKFNRDYAFGISTFVMKINSYADMLGGEFNNVINGFRGGNRKEETIDFRPSAFIHPINTRIPQSIDWRELGGVTPVKNQGSCASCHAFSAAGAVEGHNFRKYGILVDLSPQNLVDCPQEKKYQSFGCNGGYVDENFKYIKENPGIDVESVYVYEAANGPCRFRPESIGANVTGMFRVDQTSDLNKTGFQSTYLGYVEIPEGDERALEAAVATLGPVSAGIDASQLTFQFYSQGVYYDEDCKNEAKSVNHAVLVVGFGQEPDGQKYWLVKNSYGSDWGNGGYIKMAKNRNNHCAIATSATYPLTKNNLNNAPIAATEHFSLETGQEEAVSIQTTRPLMDQTPSTMMLETMENEWMDFKVLFNKSYPTPDVESLRKQNFFTNRLAISIFNQNYAFGRSTFVLAINSFADLLVEEFNRILNGFRGGNRKFYDPPLQPSSYIQPMNINKPLRMDWRELGGVSPVRYQGTCASCHAFSAVGAIEGQIFRKTGTLIELSPQNLLDCPTEKNYQGFGCNGGGYVDEDFKYIWENPGIDFERAYPYEGVDGACRFNSNAIGANITGYVEIPEGDEDALETAIATLGPVSVGVDASQMTFQFYSRGVYYDGNCRNNRETINHAMLVVGYGEEADGLKYWLVKNSYGTQWGIGGYMKIAKGRDNHCGITTSAVTHKKQYENPTEEKYRMQIFMENVHTISKHNQLYGQGLVTFKMGVNKYADMLPIEFVEIMNGYNKTGVSEYNGTRTTFIAPENIAVPDSFDWREKGAVTGVKDQGACGSCWSFSATGALEGQNFRKTGKLVELSEQNLMDCSYAYGNNGCGGGLMDNAFKYVIANKGIDTEAYYPYEAEDMACRYNSAYIGAVATGLVDVPSLSEQALLQAVAAIGPISVAIDASHMSFQFYEEGIYYEPSCSPTQLDHGVLVVGYGGDSEGEYWLVKNSWGKSWGDHGYIKMSRNRNNNCGIATMASYPLMCIYRFFTMKFLLIFGLVFVGTQAISFFDLVQEQWNAYKLSHSKSYENPTEEKYRMKIFMENSHHIAKHNQLYEQGLVSYKLKLNKWADMLHHEFIHTVNGFNRTTGYKSANINEEEPITFIPRLMLNFPMKSIGGLRELSRMLKIKDNVVHTGALEGQHFRRTGKLVSLSEQNLIDCSTKFGNNGCNGGLMDNAFRYVKSNHGIDTESSYPYEAEDDKCRYNPKNSGATDKGFVDIPSGDEEKLKAAVAVVGPVSVAIDASHESFQFYSEGVYYDPQCSSEMLDHGVLAVGYGTDDNGQDYWLVKNSWGETWGDKGYVKMARNRENHCGIATQSSYPLV</sequence>
<evidence type="ECO:0000313" key="2">
    <source>
        <dbReference type="Proteomes" id="UP001056778"/>
    </source>
</evidence>
<accession>A0ACB9SVM7</accession>
<keyword evidence="2" id="KW-1185">Reference proteome</keyword>
<organism evidence="1 2">
    <name type="scientific">Holotrichia oblita</name>
    <name type="common">Chafer beetle</name>
    <dbReference type="NCBI Taxonomy" id="644536"/>
    <lineage>
        <taxon>Eukaryota</taxon>
        <taxon>Metazoa</taxon>
        <taxon>Ecdysozoa</taxon>
        <taxon>Arthropoda</taxon>
        <taxon>Hexapoda</taxon>
        <taxon>Insecta</taxon>
        <taxon>Pterygota</taxon>
        <taxon>Neoptera</taxon>
        <taxon>Endopterygota</taxon>
        <taxon>Coleoptera</taxon>
        <taxon>Polyphaga</taxon>
        <taxon>Scarabaeiformia</taxon>
        <taxon>Scarabaeidae</taxon>
        <taxon>Melolonthinae</taxon>
        <taxon>Holotrichia</taxon>
    </lineage>
</organism>
<name>A0ACB9SVM7_HOLOL</name>
<gene>
    <name evidence="1" type="ORF">MML48_7g00008832</name>
</gene>
<keyword evidence="1" id="KW-0645">Protease</keyword>
<reference evidence="1" key="1">
    <citation type="submission" date="2022-04" db="EMBL/GenBank/DDBJ databases">
        <title>Chromosome-scale genome assembly of Holotrichia oblita Faldermann.</title>
        <authorList>
            <person name="Rongchong L."/>
        </authorList>
    </citation>
    <scope>NUCLEOTIDE SEQUENCE</scope>
    <source>
        <strain evidence="1">81SQS9</strain>
    </source>
</reference>
<evidence type="ECO:0000313" key="1">
    <source>
        <dbReference type="EMBL" id="KAI4458587.1"/>
    </source>
</evidence>
<dbReference type="Proteomes" id="UP001056778">
    <property type="component" value="Chromosome 7"/>
</dbReference>
<proteinExistence type="predicted"/>
<keyword evidence="1" id="KW-0378">Hydrolase</keyword>
<protein>
    <submittedName>
        <fullName evidence="1">Cysteine protease family c1-related</fullName>
    </submittedName>
</protein>
<dbReference type="EMBL" id="CM043021">
    <property type="protein sequence ID" value="KAI4458587.1"/>
    <property type="molecule type" value="Genomic_DNA"/>
</dbReference>
<comment type="caution">
    <text evidence="1">The sequence shown here is derived from an EMBL/GenBank/DDBJ whole genome shotgun (WGS) entry which is preliminary data.</text>
</comment>